<evidence type="ECO:0000313" key="1">
    <source>
        <dbReference type="EMBL" id="KEQ10849.1"/>
    </source>
</evidence>
<protein>
    <submittedName>
        <fullName evidence="1">Uncharacterized protein</fullName>
    </submittedName>
</protein>
<keyword evidence="2" id="KW-1185">Reference proteome</keyword>
<proteinExistence type="predicted"/>
<organism evidence="1 2">
    <name type="scientific">Pseudorhizobium pelagicum</name>
    <dbReference type="NCBI Taxonomy" id="1509405"/>
    <lineage>
        <taxon>Bacteria</taxon>
        <taxon>Pseudomonadati</taxon>
        <taxon>Pseudomonadota</taxon>
        <taxon>Alphaproteobacteria</taxon>
        <taxon>Hyphomicrobiales</taxon>
        <taxon>Rhizobiaceae</taxon>
        <taxon>Rhizobium/Agrobacterium group</taxon>
        <taxon>Pseudorhizobium</taxon>
    </lineage>
</organism>
<dbReference type="AlphaFoldDB" id="A0A922P414"/>
<name>A0A922P414_9HYPH</name>
<sequence>MMMSKSDLSFSLVGREELASVLRGESGARDLATQEMIALPREKTAKHQILIWHEQGPRPIAIVVSSVQARDELLAWLVTFHGDLAPLTSWCYLLTSEDFERYHRNGSRYPTLNGLEAAWLGAIIADAMTSSRSELSSLSLSVCLSTETFAVARAAALYGPKNGLSAVEQLETAKQVLQQRAGSGRAKRNFATEVLASLMPGSVSRPSRNGDLVSAACRSLVLSSHDIPSIPDQLVREFINVSPVFDQLGLIEKMPAESRVRFLRLIKEATNDAFPGDAELYNFVAGYVISRIGGAERDFRLAQDFKNREEVLAWAAIAGGLGVETFWTNAFEGLGRLVAKELLRPLSLDEFPDADISLDEIRHLEATNGKLPFRTTSRNSAIVALQPGVNVTVALIDTDRSSTRTLPHTQKDSSQPQMLLDFSPAQIEGLVERLLPLLERRLNTTAKSGKYSRSTSKLSK</sequence>
<comment type="caution">
    <text evidence="1">The sequence shown here is derived from an EMBL/GenBank/DDBJ whole genome shotgun (WGS) entry which is preliminary data.</text>
</comment>
<gene>
    <name evidence="1" type="ORF">GV68_00790</name>
</gene>
<dbReference type="Proteomes" id="UP000052167">
    <property type="component" value="Unassembled WGS sequence"/>
</dbReference>
<dbReference type="EMBL" id="JOKJ01000001">
    <property type="protein sequence ID" value="KEQ10849.1"/>
    <property type="molecule type" value="Genomic_DNA"/>
</dbReference>
<reference evidence="1 2" key="1">
    <citation type="submission" date="2014-06" db="EMBL/GenBank/DDBJ databases">
        <title>Rhizobium pelagicum/R2-400B4.</title>
        <authorList>
            <person name="Kimes N.E."/>
            <person name="Lopez-Perez M."/>
        </authorList>
    </citation>
    <scope>NUCLEOTIDE SEQUENCE [LARGE SCALE GENOMIC DNA]</scope>
    <source>
        <strain evidence="1 2">R2-400B4</strain>
    </source>
</reference>
<accession>A0A922P414</accession>
<dbReference type="OrthoDB" id="6057628at2"/>
<dbReference type="RefSeq" id="WP_037189315.1">
    <property type="nucleotide sequence ID" value="NZ_JOKI01000001.1"/>
</dbReference>
<evidence type="ECO:0000313" key="2">
    <source>
        <dbReference type="Proteomes" id="UP000052167"/>
    </source>
</evidence>